<accession>A0AAD4HQH0</accession>
<dbReference type="AlphaFoldDB" id="A0AAD4HQH0"/>
<dbReference type="GeneID" id="64660704"/>
<feature type="domain" description="Ribonuclease H1 N-terminal" evidence="1">
    <location>
        <begin position="22"/>
        <end position="64"/>
    </location>
</feature>
<name>A0AAD4HQH0_9AGAM</name>
<sequence>MDSDAAQGMLQKERWEGTLQGFYGVLRGHEIGIYTKWKDCHQLVSGYRSPMYKKFETFTDAVAWMIMKGKCIDGRPIGSKIGLMKEKVVESPVVEVSNLSLDPPKKLLSTVSSILGESSAPPLAFNTSTPRRPRAWRTLADNHPSLATSSNAPVRVYQYMRELSGIQSTLYSPPPADDTPLPSFGDIPDSYLEAHGYSSRALLCIQHALDVSMSGQQFVNNLSSRGLPVAEARWLWFIITGDNES</sequence>
<evidence type="ECO:0000259" key="1">
    <source>
        <dbReference type="Pfam" id="PF01693"/>
    </source>
</evidence>
<evidence type="ECO:0000313" key="2">
    <source>
        <dbReference type="EMBL" id="KAG1904841.1"/>
    </source>
</evidence>
<dbReference type="InterPro" id="IPR009027">
    <property type="entry name" value="Ribosomal_bL9/RNase_H1_N"/>
</dbReference>
<comment type="caution">
    <text evidence="2">The sequence shown here is derived from an EMBL/GenBank/DDBJ whole genome shotgun (WGS) entry which is preliminary data.</text>
</comment>
<reference evidence="2" key="1">
    <citation type="journal article" date="2020" name="New Phytol.">
        <title>Comparative genomics reveals dynamic genome evolution in host specialist ectomycorrhizal fungi.</title>
        <authorList>
            <person name="Lofgren L.A."/>
            <person name="Nguyen N.H."/>
            <person name="Vilgalys R."/>
            <person name="Ruytinx J."/>
            <person name="Liao H.L."/>
            <person name="Branco S."/>
            <person name="Kuo A."/>
            <person name="LaButti K."/>
            <person name="Lipzen A."/>
            <person name="Andreopoulos W."/>
            <person name="Pangilinan J."/>
            <person name="Riley R."/>
            <person name="Hundley H."/>
            <person name="Na H."/>
            <person name="Barry K."/>
            <person name="Grigoriev I.V."/>
            <person name="Stajich J.E."/>
            <person name="Kennedy P.G."/>
        </authorList>
    </citation>
    <scope>NUCLEOTIDE SEQUENCE</scope>
    <source>
        <strain evidence="2">FC203</strain>
    </source>
</reference>
<evidence type="ECO:0000313" key="3">
    <source>
        <dbReference type="Proteomes" id="UP001195769"/>
    </source>
</evidence>
<dbReference type="Proteomes" id="UP001195769">
    <property type="component" value="Unassembled WGS sequence"/>
</dbReference>
<gene>
    <name evidence="2" type="ORF">F5891DRAFT_1184254</name>
</gene>
<organism evidence="2 3">
    <name type="scientific">Suillus fuscotomentosus</name>
    <dbReference type="NCBI Taxonomy" id="1912939"/>
    <lineage>
        <taxon>Eukaryota</taxon>
        <taxon>Fungi</taxon>
        <taxon>Dikarya</taxon>
        <taxon>Basidiomycota</taxon>
        <taxon>Agaricomycotina</taxon>
        <taxon>Agaricomycetes</taxon>
        <taxon>Agaricomycetidae</taxon>
        <taxon>Boletales</taxon>
        <taxon>Suillineae</taxon>
        <taxon>Suillaceae</taxon>
        <taxon>Suillus</taxon>
    </lineage>
</organism>
<dbReference type="EMBL" id="JABBWK010000009">
    <property type="protein sequence ID" value="KAG1904841.1"/>
    <property type="molecule type" value="Genomic_DNA"/>
</dbReference>
<dbReference type="SUPFAM" id="SSF55658">
    <property type="entry name" value="L9 N-domain-like"/>
    <property type="match status" value="1"/>
</dbReference>
<dbReference type="RefSeq" id="XP_041230416.1">
    <property type="nucleotide sequence ID" value="XM_041366406.1"/>
</dbReference>
<protein>
    <recommendedName>
        <fullName evidence="1">Ribonuclease H1 N-terminal domain-containing protein</fullName>
    </recommendedName>
</protein>
<dbReference type="Gene3D" id="3.40.970.10">
    <property type="entry name" value="Ribonuclease H1, N-terminal domain"/>
    <property type="match status" value="1"/>
</dbReference>
<keyword evidence="3" id="KW-1185">Reference proteome</keyword>
<proteinExistence type="predicted"/>
<dbReference type="InterPro" id="IPR011320">
    <property type="entry name" value="RNase_H1_N"/>
</dbReference>
<dbReference type="Pfam" id="PF01693">
    <property type="entry name" value="Cauli_VI"/>
    <property type="match status" value="1"/>
</dbReference>
<dbReference type="InterPro" id="IPR037056">
    <property type="entry name" value="RNase_H1_N_sf"/>
</dbReference>